<dbReference type="Proteomes" id="UP000007800">
    <property type="component" value="Unassembled WGS sequence"/>
</dbReference>
<name>C5K726_PERM5</name>
<feature type="compositionally biased region" description="Polar residues" evidence="1">
    <location>
        <begin position="1"/>
        <end position="16"/>
    </location>
</feature>
<protein>
    <submittedName>
        <fullName evidence="2">Uncharacterized protein</fullName>
    </submittedName>
</protein>
<reference evidence="2 3" key="1">
    <citation type="submission" date="2008-07" db="EMBL/GenBank/DDBJ databases">
        <authorList>
            <person name="El-Sayed N."/>
            <person name="Caler E."/>
            <person name="Inman J."/>
            <person name="Amedeo P."/>
            <person name="Hass B."/>
            <person name="Wortman J."/>
        </authorList>
    </citation>
    <scope>NUCLEOTIDE SEQUENCE [LARGE SCALE GENOMIC DNA]</scope>
    <source>
        <strain evidence="3">ATCC 50983 / TXsc</strain>
    </source>
</reference>
<accession>C5K726</accession>
<dbReference type="AlphaFoldDB" id="C5K726"/>
<proteinExistence type="predicted"/>
<dbReference type="InParanoid" id="C5K726"/>
<sequence length="70" mass="8247">MDNTYYKRNTFYNRLIQQKLDKSPRRAPPSPPREQAHPQLRHPTTKQIENYKKAGVLGDVVGTTKRLEIR</sequence>
<evidence type="ECO:0000313" key="2">
    <source>
        <dbReference type="EMBL" id="EER19361.1"/>
    </source>
</evidence>
<gene>
    <name evidence="2" type="ORF">Pmar_PMAR012337</name>
</gene>
<evidence type="ECO:0000313" key="3">
    <source>
        <dbReference type="Proteomes" id="UP000007800"/>
    </source>
</evidence>
<evidence type="ECO:0000256" key="1">
    <source>
        <dbReference type="SAM" id="MobiDB-lite"/>
    </source>
</evidence>
<dbReference type="GeneID" id="9039622"/>
<feature type="region of interest" description="Disordered" evidence="1">
    <location>
        <begin position="1"/>
        <end position="51"/>
    </location>
</feature>
<dbReference type="EMBL" id="GG671079">
    <property type="protein sequence ID" value="EER19361.1"/>
    <property type="molecule type" value="Genomic_DNA"/>
</dbReference>
<organism evidence="3">
    <name type="scientific">Perkinsus marinus (strain ATCC 50983 / TXsc)</name>
    <dbReference type="NCBI Taxonomy" id="423536"/>
    <lineage>
        <taxon>Eukaryota</taxon>
        <taxon>Sar</taxon>
        <taxon>Alveolata</taxon>
        <taxon>Perkinsozoa</taxon>
        <taxon>Perkinsea</taxon>
        <taxon>Perkinsida</taxon>
        <taxon>Perkinsidae</taxon>
        <taxon>Perkinsus</taxon>
    </lineage>
</organism>
<dbReference type="RefSeq" id="XP_002787565.1">
    <property type="nucleotide sequence ID" value="XM_002787519.1"/>
</dbReference>
<keyword evidence="3" id="KW-1185">Reference proteome</keyword>